<dbReference type="EMBL" id="JH687793">
    <property type="protein sequence ID" value="EJD41402.1"/>
    <property type="molecule type" value="Genomic_DNA"/>
</dbReference>
<evidence type="ECO:0000313" key="2">
    <source>
        <dbReference type="EMBL" id="EJD41402.1"/>
    </source>
</evidence>
<dbReference type="InterPro" id="IPR011333">
    <property type="entry name" value="SKP1/BTB/POZ_sf"/>
</dbReference>
<dbReference type="PROSITE" id="PS50097">
    <property type="entry name" value="BTB"/>
    <property type="match status" value="1"/>
</dbReference>
<feature type="domain" description="BTB" evidence="1">
    <location>
        <begin position="13"/>
        <end position="81"/>
    </location>
</feature>
<dbReference type="KEGG" id="adl:AURDEDRAFT_169563"/>
<dbReference type="OrthoDB" id="3238373at2759"/>
<gene>
    <name evidence="2" type="ORF">AURDEDRAFT_169563</name>
</gene>
<dbReference type="AlphaFoldDB" id="J0WYT0"/>
<dbReference type="eggNOG" id="ENOG502SIS4">
    <property type="taxonomic scope" value="Eukaryota"/>
</dbReference>
<dbReference type="Gene3D" id="3.30.710.10">
    <property type="entry name" value="Potassium Channel Kv1.1, Chain A"/>
    <property type="match status" value="1"/>
</dbReference>
<keyword evidence="3" id="KW-1185">Reference proteome</keyword>
<proteinExistence type="predicted"/>
<organism evidence="2 3">
    <name type="scientific">Auricularia subglabra (strain TFB-10046 / SS5)</name>
    <name type="common">White-rot fungus</name>
    <name type="synonym">Auricularia delicata (strain TFB10046)</name>
    <dbReference type="NCBI Taxonomy" id="717982"/>
    <lineage>
        <taxon>Eukaryota</taxon>
        <taxon>Fungi</taxon>
        <taxon>Dikarya</taxon>
        <taxon>Basidiomycota</taxon>
        <taxon>Agaricomycotina</taxon>
        <taxon>Agaricomycetes</taxon>
        <taxon>Auriculariales</taxon>
        <taxon>Auriculariaceae</taxon>
        <taxon>Auricularia</taxon>
    </lineage>
</organism>
<sequence>MITRDESFYDEDGNVVFRADDTLFRVHRSRLSRSSIVFKSLFDLPPEDSLHSEGSSEQRPIVLSDDVEDVRALLWALHLLHAISKTCTRLLRVSRLAHKYEFEHLDRWALETAFAFLGNHLFDLSHSFISQLFEVTRLCAPDDLSVAEDIIRSALECKRADLAVVLTTADAHGLPSLAGYAYHRTLLSGTWLRDASLPPQIRTNLLAGYHACSELWLELRRTPPAITRHVCKHLGPCLWMWGEVWRKAAASDELLALPPADVLGKLRAVKACAAFAQECSGTWPENRGTLTFVCRAGAAAAIDERIADIESRLIDFFRLPPVDAPQN</sequence>
<dbReference type="OMA" id="ESAMFAV"/>
<evidence type="ECO:0000313" key="3">
    <source>
        <dbReference type="Proteomes" id="UP000006514"/>
    </source>
</evidence>
<protein>
    <recommendedName>
        <fullName evidence="1">BTB domain-containing protein</fullName>
    </recommendedName>
</protein>
<evidence type="ECO:0000259" key="1">
    <source>
        <dbReference type="PROSITE" id="PS50097"/>
    </source>
</evidence>
<reference evidence="3" key="1">
    <citation type="journal article" date="2012" name="Science">
        <title>The Paleozoic origin of enzymatic lignin decomposition reconstructed from 31 fungal genomes.</title>
        <authorList>
            <person name="Floudas D."/>
            <person name="Binder M."/>
            <person name="Riley R."/>
            <person name="Barry K."/>
            <person name="Blanchette R.A."/>
            <person name="Henrissat B."/>
            <person name="Martinez A.T."/>
            <person name="Otillar R."/>
            <person name="Spatafora J.W."/>
            <person name="Yadav J.S."/>
            <person name="Aerts A."/>
            <person name="Benoit I."/>
            <person name="Boyd A."/>
            <person name="Carlson A."/>
            <person name="Copeland A."/>
            <person name="Coutinho P.M."/>
            <person name="de Vries R.P."/>
            <person name="Ferreira P."/>
            <person name="Findley K."/>
            <person name="Foster B."/>
            <person name="Gaskell J."/>
            <person name="Glotzer D."/>
            <person name="Gorecki P."/>
            <person name="Heitman J."/>
            <person name="Hesse C."/>
            <person name="Hori C."/>
            <person name="Igarashi K."/>
            <person name="Jurgens J.A."/>
            <person name="Kallen N."/>
            <person name="Kersten P."/>
            <person name="Kohler A."/>
            <person name="Kuees U."/>
            <person name="Kumar T.K.A."/>
            <person name="Kuo A."/>
            <person name="LaButti K."/>
            <person name="Larrondo L.F."/>
            <person name="Lindquist E."/>
            <person name="Ling A."/>
            <person name="Lombard V."/>
            <person name="Lucas S."/>
            <person name="Lundell T."/>
            <person name="Martin R."/>
            <person name="McLaughlin D.J."/>
            <person name="Morgenstern I."/>
            <person name="Morin E."/>
            <person name="Murat C."/>
            <person name="Nagy L.G."/>
            <person name="Nolan M."/>
            <person name="Ohm R.A."/>
            <person name="Patyshakuliyeva A."/>
            <person name="Rokas A."/>
            <person name="Ruiz-Duenas F.J."/>
            <person name="Sabat G."/>
            <person name="Salamov A."/>
            <person name="Samejima M."/>
            <person name="Schmutz J."/>
            <person name="Slot J.C."/>
            <person name="St John F."/>
            <person name="Stenlid J."/>
            <person name="Sun H."/>
            <person name="Sun S."/>
            <person name="Syed K."/>
            <person name="Tsang A."/>
            <person name="Wiebenga A."/>
            <person name="Young D."/>
            <person name="Pisabarro A."/>
            <person name="Eastwood D.C."/>
            <person name="Martin F."/>
            <person name="Cullen D."/>
            <person name="Grigoriev I.V."/>
            <person name="Hibbett D.S."/>
        </authorList>
    </citation>
    <scope>NUCLEOTIDE SEQUENCE [LARGE SCALE GENOMIC DNA]</scope>
    <source>
        <strain evidence="3">TFB10046</strain>
    </source>
</reference>
<name>J0WYT0_AURST</name>
<dbReference type="InParanoid" id="J0WYT0"/>
<dbReference type="InterPro" id="IPR000210">
    <property type="entry name" value="BTB/POZ_dom"/>
</dbReference>
<accession>J0WYT0</accession>
<dbReference type="Proteomes" id="UP000006514">
    <property type="component" value="Unassembled WGS sequence"/>
</dbReference>